<evidence type="ECO:0000313" key="3">
    <source>
        <dbReference type="EMBL" id="MBB3063927.1"/>
    </source>
</evidence>
<evidence type="ECO:0000256" key="1">
    <source>
        <dbReference type="SAM" id="SignalP"/>
    </source>
</evidence>
<protein>
    <submittedName>
        <fullName evidence="3">Putative porin</fullName>
    </submittedName>
</protein>
<dbReference type="Proteomes" id="UP000581135">
    <property type="component" value="Unassembled WGS sequence"/>
</dbReference>
<feature type="signal peptide" evidence="1">
    <location>
        <begin position="1"/>
        <end position="19"/>
    </location>
</feature>
<feature type="chain" id="PRO_5032740501" evidence="1">
    <location>
        <begin position="20"/>
        <end position="362"/>
    </location>
</feature>
<evidence type="ECO:0000259" key="2">
    <source>
        <dbReference type="Pfam" id="PF13609"/>
    </source>
</evidence>
<dbReference type="SUPFAM" id="SSF56935">
    <property type="entry name" value="Porins"/>
    <property type="match status" value="1"/>
</dbReference>
<dbReference type="InterPro" id="IPR033900">
    <property type="entry name" value="Gram_neg_porin_domain"/>
</dbReference>
<dbReference type="Pfam" id="PF13609">
    <property type="entry name" value="Porin_4"/>
    <property type="match status" value="1"/>
</dbReference>
<dbReference type="GO" id="GO:0016020">
    <property type="term" value="C:membrane"/>
    <property type="evidence" value="ECO:0007669"/>
    <property type="project" value="InterPro"/>
</dbReference>
<evidence type="ECO:0000313" key="4">
    <source>
        <dbReference type="Proteomes" id="UP000581135"/>
    </source>
</evidence>
<dbReference type="AlphaFoldDB" id="A0A839SLZ9"/>
<keyword evidence="4" id="KW-1185">Reference proteome</keyword>
<name>A0A839SLZ9_9PROT</name>
<dbReference type="Gene3D" id="2.40.160.10">
    <property type="entry name" value="Porin"/>
    <property type="match status" value="1"/>
</dbReference>
<organism evidence="3 4">
    <name type="scientific">Limibacillus halophilus</name>
    <dbReference type="NCBI Taxonomy" id="1579333"/>
    <lineage>
        <taxon>Bacteria</taxon>
        <taxon>Pseudomonadati</taxon>
        <taxon>Pseudomonadota</taxon>
        <taxon>Alphaproteobacteria</taxon>
        <taxon>Rhodospirillales</taxon>
        <taxon>Rhodovibrionaceae</taxon>
        <taxon>Limibacillus</taxon>
    </lineage>
</organism>
<reference evidence="3 4" key="1">
    <citation type="submission" date="2020-08" db="EMBL/GenBank/DDBJ databases">
        <title>Genomic Encyclopedia of Type Strains, Phase III (KMG-III): the genomes of soil and plant-associated and newly described type strains.</title>
        <authorList>
            <person name="Whitman W."/>
        </authorList>
    </citation>
    <scope>NUCLEOTIDE SEQUENCE [LARGE SCALE GENOMIC DNA]</scope>
    <source>
        <strain evidence="3 4">CECT 8803</strain>
    </source>
</reference>
<dbReference type="GO" id="GO:0015288">
    <property type="term" value="F:porin activity"/>
    <property type="evidence" value="ECO:0007669"/>
    <property type="project" value="InterPro"/>
</dbReference>
<dbReference type="InterPro" id="IPR023614">
    <property type="entry name" value="Porin_dom_sf"/>
</dbReference>
<accession>A0A839SLZ9</accession>
<proteinExistence type="predicted"/>
<dbReference type="EMBL" id="JACHXA010000001">
    <property type="protein sequence ID" value="MBB3063927.1"/>
    <property type="molecule type" value="Genomic_DNA"/>
</dbReference>
<dbReference type="RefSeq" id="WP_183414736.1">
    <property type="nucleotide sequence ID" value="NZ_JACHXA010000001.1"/>
</dbReference>
<sequence>MKKVLLGTTALAVASFVGAQQAKAQFEVTVGGYTEQKFGYSSVDIDGTTADFDGFDLKSDSEIHFKAKQTLENGLTFGVQIELEGETNTGDQIDESYVFIQGSFGQLLLGSENSAGYKMTYAAPDVSFANVNSGDQTNWLPSFGLGSTQAGYFRRVLGTTYLELDGVNDSQRVTYFTPRWSGFQLGVSYTPDGAQDNNSQLTETRAFKNAFDIAANYVNSFDGFDVALSGRYGFAEDEVNANSDPEVWSVGLNLGYGGFTIGGSYADANDQGANTGEAYDAGVSYTTGPWGASFTYFHGEAEGSVLAGDEEQDAFQFAVSYAMGPGVTLEGNITHVKFEDDDGGANFDDKATYGILGVKLSF</sequence>
<feature type="domain" description="Porin" evidence="2">
    <location>
        <begin position="9"/>
        <end position="340"/>
    </location>
</feature>
<gene>
    <name evidence="3" type="ORF">FHR98_000192</name>
</gene>
<keyword evidence="1" id="KW-0732">Signal</keyword>
<comment type="caution">
    <text evidence="3">The sequence shown here is derived from an EMBL/GenBank/DDBJ whole genome shotgun (WGS) entry which is preliminary data.</text>
</comment>